<dbReference type="Gene3D" id="3.40.50.360">
    <property type="match status" value="1"/>
</dbReference>
<dbReference type="RefSeq" id="WP_067529329.1">
    <property type="nucleotide sequence ID" value="NZ_JABELX010000031.1"/>
</dbReference>
<dbReference type="PANTHER" id="PTHR30543:SF21">
    <property type="entry name" value="NAD(P)H-DEPENDENT FMN REDUCTASE LOT6"/>
    <property type="match status" value="1"/>
</dbReference>
<evidence type="ECO:0000313" key="3">
    <source>
        <dbReference type="Proteomes" id="UP000586827"/>
    </source>
</evidence>
<keyword evidence="3" id="KW-1185">Reference proteome</keyword>
<proteinExistence type="predicted"/>
<evidence type="ECO:0000259" key="1">
    <source>
        <dbReference type="Pfam" id="PF03358"/>
    </source>
</evidence>
<comment type="caution">
    <text evidence="2">The sequence shown here is derived from an EMBL/GenBank/DDBJ whole genome shotgun (WGS) entry which is preliminary data.</text>
</comment>
<dbReference type="GO" id="GO:0010181">
    <property type="term" value="F:FMN binding"/>
    <property type="evidence" value="ECO:0007669"/>
    <property type="project" value="TreeGrafter"/>
</dbReference>
<dbReference type="InterPro" id="IPR005025">
    <property type="entry name" value="FMN_Rdtase-like_dom"/>
</dbReference>
<gene>
    <name evidence="2" type="ORF">HLB23_39765</name>
</gene>
<accession>A0A849CGC9</accession>
<dbReference type="AlphaFoldDB" id="A0A849CGC9"/>
<organism evidence="2 3">
    <name type="scientific">Nocardia uniformis</name>
    <dbReference type="NCBI Taxonomy" id="53432"/>
    <lineage>
        <taxon>Bacteria</taxon>
        <taxon>Bacillati</taxon>
        <taxon>Actinomycetota</taxon>
        <taxon>Actinomycetes</taxon>
        <taxon>Mycobacteriales</taxon>
        <taxon>Nocardiaceae</taxon>
        <taxon>Nocardia</taxon>
    </lineage>
</organism>
<dbReference type="Pfam" id="PF03358">
    <property type="entry name" value="FMN_red"/>
    <property type="match status" value="1"/>
</dbReference>
<dbReference type="InterPro" id="IPR029039">
    <property type="entry name" value="Flavoprotein-like_sf"/>
</dbReference>
<sequence length="165" mass="18002">MNEEPLRMVILTEERSGATAAERFAEYAASRTELETDIIDLSLACLPEVPRDGSAVRDLAPWLADADAFVVVTAEINRGYSGSVKNAIDCFAAEWRAKPVGFVAYGAPTGGRLAVEQLRSVFGGLHAMTVPDVVGDPFRVEDAERMTNQLVWWGRALRAARPYTS</sequence>
<dbReference type="Proteomes" id="UP000586827">
    <property type="component" value="Unassembled WGS sequence"/>
</dbReference>
<protein>
    <submittedName>
        <fullName evidence="2">NAD(P)H-dependent oxidoreductase</fullName>
    </submittedName>
</protein>
<dbReference type="SUPFAM" id="SSF52218">
    <property type="entry name" value="Flavoproteins"/>
    <property type="match status" value="1"/>
</dbReference>
<dbReference type="EMBL" id="JABELX010000031">
    <property type="protein sequence ID" value="NNH75925.1"/>
    <property type="molecule type" value="Genomic_DNA"/>
</dbReference>
<dbReference type="GO" id="GO:0016491">
    <property type="term" value="F:oxidoreductase activity"/>
    <property type="evidence" value="ECO:0007669"/>
    <property type="project" value="InterPro"/>
</dbReference>
<dbReference type="GO" id="GO:0005829">
    <property type="term" value="C:cytosol"/>
    <property type="evidence" value="ECO:0007669"/>
    <property type="project" value="TreeGrafter"/>
</dbReference>
<dbReference type="PANTHER" id="PTHR30543">
    <property type="entry name" value="CHROMATE REDUCTASE"/>
    <property type="match status" value="1"/>
</dbReference>
<reference evidence="2 3" key="1">
    <citation type="submission" date="2020-05" db="EMBL/GenBank/DDBJ databases">
        <title>MicrobeNet Type strains.</title>
        <authorList>
            <person name="Nicholson A.C."/>
        </authorList>
    </citation>
    <scope>NUCLEOTIDE SEQUENCE [LARGE SCALE GENOMIC DNA]</scope>
    <source>
        <strain evidence="2 3">JCM 3224</strain>
    </source>
</reference>
<feature type="domain" description="NADPH-dependent FMN reductase-like" evidence="1">
    <location>
        <begin position="13"/>
        <end position="134"/>
    </location>
</feature>
<name>A0A849CGC9_9NOCA</name>
<evidence type="ECO:0000313" key="2">
    <source>
        <dbReference type="EMBL" id="NNH75925.1"/>
    </source>
</evidence>
<dbReference type="InterPro" id="IPR050712">
    <property type="entry name" value="NAD(P)H-dep_reductase"/>
</dbReference>